<evidence type="ECO:0000256" key="1">
    <source>
        <dbReference type="SAM" id="MobiDB-lite"/>
    </source>
</evidence>
<comment type="caution">
    <text evidence="2">The sequence shown here is derived from an EMBL/GenBank/DDBJ whole genome shotgun (WGS) entry which is preliminary data.</text>
</comment>
<feature type="compositionally biased region" description="Basic and acidic residues" evidence="1">
    <location>
        <begin position="62"/>
        <end position="73"/>
    </location>
</feature>
<name>A0ABT7NL95_9SPHI</name>
<reference evidence="2" key="2">
    <citation type="journal article" date="2022" name="Sci. Total Environ.">
        <title>Prevalence, transmission, and molecular epidemiology of tet(X)-positive bacteria among humans, animals, and environmental niches in China: An epidemiological, and genomic-based study.</title>
        <authorList>
            <person name="Dong N."/>
            <person name="Zeng Y."/>
            <person name="Cai C."/>
            <person name="Sun C."/>
            <person name="Lu J."/>
            <person name="Liu C."/>
            <person name="Zhou H."/>
            <person name="Sun Q."/>
            <person name="Shu L."/>
            <person name="Wang H."/>
            <person name="Wang Y."/>
            <person name="Wang S."/>
            <person name="Wu C."/>
            <person name="Chan E.W."/>
            <person name="Chen G."/>
            <person name="Shen Z."/>
            <person name="Chen S."/>
            <person name="Zhang R."/>
        </authorList>
    </citation>
    <scope>NUCLEOTIDE SEQUENCE</scope>
    <source>
        <strain evidence="2">R1692</strain>
    </source>
</reference>
<reference evidence="2" key="1">
    <citation type="submission" date="2020-06" db="EMBL/GenBank/DDBJ databases">
        <authorList>
            <person name="Dong N."/>
        </authorList>
    </citation>
    <scope>NUCLEOTIDE SEQUENCE</scope>
    <source>
        <strain evidence="2">R1692</strain>
    </source>
</reference>
<dbReference type="EMBL" id="JACAGK010000015">
    <property type="protein sequence ID" value="MDM1047973.1"/>
    <property type="molecule type" value="Genomic_DNA"/>
</dbReference>
<feature type="compositionally biased region" description="Low complexity" evidence="1">
    <location>
        <begin position="74"/>
        <end position="83"/>
    </location>
</feature>
<organism evidence="2 3">
    <name type="scientific">Sphingobacterium hotanense</name>
    <dbReference type="NCBI Taxonomy" id="649196"/>
    <lineage>
        <taxon>Bacteria</taxon>
        <taxon>Pseudomonadati</taxon>
        <taxon>Bacteroidota</taxon>
        <taxon>Sphingobacteriia</taxon>
        <taxon>Sphingobacteriales</taxon>
        <taxon>Sphingobacteriaceae</taxon>
        <taxon>Sphingobacterium</taxon>
    </lineage>
</organism>
<feature type="compositionally biased region" description="Basic and acidic residues" evidence="1">
    <location>
        <begin position="511"/>
        <end position="529"/>
    </location>
</feature>
<protein>
    <submittedName>
        <fullName evidence="2">Uncharacterized protein</fullName>
    </submittedName>
</protein>
<gene>
    <name evidence="2" type="ORF">HX018_06965</name>
</gene>
<dbReference type="Proteomes" id="UP001170954">
    <property type="component" value="Unassembled WGS sequence"/>
</dbReference>
<feature type="region of interest" description="Disordered" evidence="1">
    <location>
        <begin position="62"/>
        <end position="83"/>
    </location>
</feature>
<keyword evidence="3" id="KW-1185">Reference proteome</keyword>
<evidence type="ECO:0000313" key="2">
    <source>
        <dbReference type="EMBL" id="MDM1047973.1"/>
    </source>
</evidence>
<proteinExistence type="predicted"/>
<sequence>MNNDVFKIMEDLKWKAVGVDPSTGQTPNNQFVSFLPIGLPIPEEDFKNPWTPTQSNLTEAVKSARENKARTTDATDPANTDAASASSALEDILLTSGSIGQSMNAYLQTFSLTDTKISIDDTYRAWPNAAKVNDTWFAIINGANGLESGLEANDAIKAALERAEKLMVDEEGNDTPKYEKYNQYRDEYYDAVRERDRQYANALSDPLKFNLWPMQGKIYQDDVDYAWDKWQSRGAKQEIEEAMALLSAQGIDPAILMIRRAKIKYENSLINMPGIGNLPYTFITPSKWYSKNGPGWNTYSQTDYHSKKTFDTLSTKKDMSARISSGFRLFGSLGGSVNHSSAHSEKHISSSFEGLTITFSYCLANINRPWMDSSLMNIGNWFLMGNYPEGCISTGKVDQEFKPDDPKQFVLLPSVVTSMILIKDVLISWSSASFDSNEITDTLKNGGSVSFGNLFVSGSGSASYRKDKYHWDQTIDQNTRQLRVDGVQLIGFVSSIMPFAPKLNGANYTQKKKEEPKKEEPVKEEENNG</sequence>
<feature type="region of interest" description="Disordered" evidence="1">
    <location>
        <begin position="505"/>
        <end position="529"/>
    </location>
</feature>
<evidence type="ECO:0000313" key="3">
    <source>
        <dbReference type="Proteomes" id="UP001170954"/>
    </source>
</evidence>
<accession>A0ABT7NL95</accession>
<dbReference type="RefSeq" id="WP_286650951.1">
    <property type="nucleotide sequence ID" value="NZ_JACAGK010000015.1"/>
</dbReference>